<reference evidence="2 3" key="1">
    <citation type="submission" date="2020-08" db="EMBL/GenBank/DDBJ databases">
        <title>Sequencing the genomes of 1000 actinobacteria strains.</title>
        <authorList>
            <person name="Klenk H.-P."/>
        </authorList>
    </citation>
    <scope>NUCLEOTIDE SEQUENCE [LARGE SCALE GENOMIC DNA]</scope>
    <source>
        <strain evidence="2 3">DSM 45518</strain>
    </source>
</reference>
<comment type="caution">
    <text evidence="2">The sequence shown here is derived from an EMBL/GenBank/DDBJ whole genome shotgun (WGS) entry which is preliminary data.</text>
</comment>
<protein>
    <recommendedName>
        <fullName evidence="1">MlaB-like STAS domain-containing protein</fullName>
    </recommendedName>
</protein>
<dbReference type="RefSeq" id="WP_184949138.1">
    <property type="nucleotide sequence ID" value="NZ_BOMC01000042.1"/>
</dbReference>
<gene>
    <name evidence="2" type="ORF">BKA14_000279</name>
</gene>
<feature type="domain" description="MlaB-like STAS" evidence="1">
    <location>
        <begin position="14"/>
        <end position="85"/>
    </location>
</feature>
<dbReference type="AlphaFoldDB" id="A0A7W7G0Z7"/>
<dbReference type="Gene3D" id="3.30.750.24">
    <property type="entry name" value="STAS domain"/>
    <property type="match status" value="1"/>
</dbReference>
<evidence type="ECO:0000313" key="3">
    <source>
        <dbReference type="Proteomes" id="UP000542742"/>
    </source>
</evidence>
<accession>A0A7W7G0Z7</accession>
<dbReference type="InterPro" id="IPR058548">
    <property type="entry name" value="MlaB-like_STAS"/>
</dbReference>
<evidence type="ECO:0000313" key="2">
    <source>
        <dbReference type="EMBL" id="MBB4690131.1"/>
    </source>
</evidence>
<keyword evidence="3" id="KW-1185">Reference proteome</keyword>
<dbReference type="InterPro" id="IPR036513">
    <property type="entry name" value="STAS_dom_sf"/>
</dbReference>
<proteinExistence type="predicted"/>
<evidence type="ECO:0000259" key="1">
    <source>
        <dbReference type="Pfam" id="PF13466"/>
    </source>
</evidence>
<dbReference type="Pfam" id="PF13466">
    <property type="entry name" value="STAS_2"/>
    <property type="match status" value="1"/>
</dbReference>
<sequence>MTVPFAVGAGIARADIPCLCGRLADLLRGRAGPGEVVCDVAGARPDVVTVEALARLRLTAGRHGRRFVVTGARPELLSLFTLMGLGGFLAAWERSGGQAVGQAEQREQVLGVEEVVDAGDQPV</sequence>
<dbReference type="EMBL" id="JACHMF010000001">
    <property type="protein sequence ID" value="MBB4690131.1"/>
    <property type="molecule type" value="Genomic_DNA"/>
</dbReference>
<dbReference type="Proteomes" id="UP000542742">
    <property type="component" value="Unassembled WGS sequence"/>
</dbReference>
<name>A0A7W7G0Z7_9ACTN</name>
<organism evidence="2 3">
    <name type="scientific">Paractinoplanes abujensis</name>
    <dbReference type="NCBI Taxonomy" id="882441"/>
    <lineage>
        <taxon>Bacteria</taxon>
        <taxon>Bacillati</taxon>
        <taxon>Actinomycetota</taxon>
        <taxon>Actinomycetes</taxon>
        <taxon>Micromonosporales</taxon>
        <taxon>Micromonosporaceae</taxon>
        <taxon>Paractinoplanes</taxon>
    </lineage>
</organism>